<dbReference type="EMBL" id="SCWD01000001">
    <property type="protein sequence ID" value="TDM04539.1"/>
    <property type="molecule type" value="Genomic_DNA"/>
</dbReference>
<name>A0A9Q8CPS9_9STAP</name>
<evidence type="ECO:0000256" key="1">
    <source>
        <dbReference type="ARBA" id="ARBA00008683"/>
    </source>
</evidence>
<gene>
    <name evidence="6" type="primary">sppA</name>
    <name evidence="6" type="ORF">ERX40_05030</name>
</gene>
<dbReference type="GO" id="GO:0006508">
    <property type="term" value="P:proteolysis"/>
    <property type="evidence" value="ECO:0007669"/>
    <property type="project" value="UniProtKB-KW"/>
</dbReference>
<keyword evidence="3" id="KW-0378">Hydrolase</keyword>
<dbReference type="CDD" id="cd07023">
    <property type="entry name" value="S49_Sppa_N_C"/>
    <property type="match status" value="1"/>
</dbReference>
<comment type="caution">
    <text evidence="6">The sequence shown here is derived from an EMBL/GenBank/DDBJ whole genome shotgun (WGS) entry which is preliminary data.</text>
</comment>
<dbReference type="InterPro" id="IPR002142">
    <property type="entry name" value="Peptidase_S49"/>
</dbReference>
<evidence type="ECO:0000256" key="4">
    <source>
        <dbReference type="ARBA" id="ARBA00022825"/>
    </source>
</evidence>
<dbReference type="InterPro" id="IPR047272">
    <property type="entry name" value="S49_SppA_C"/>
</dbReference>
<dbReference type="PANTHER" id="PTHR42987:SF7">
    <property type="entry name" value="SIGNAL PEPTIDE PEPTIDASE SPPA-RELATED"/>
    <property type="match status" value="1"/>
</dbReference>
<keyword evidence="2" id="KW-0645">Protease</keyword>
<dbReference type="NCBIfam" id="TIGR00706">
    <property type="entry name" value="SppA_dom"/>
    <property type="match status" value="1"/>
</dbReference>
<keyword evidence="7" id="KW-1185">Reference proteome</keyword>
<accession>A0A9Q8CPS9</accession>
<evidence type="ECO:0000256" key="2">
    <source>
        <dbReference type="ARBA" id="ARBA00022670"/>
    </source>
</evidence>
<reference evidence="6 7" key="1">
    <citation type="submission" date="2019-01" db="EMBL/GenBank/DDBJ databases">
        <title>Draft genome sequences of the type strains of six Macrococcus species.</title>
        <authorList>
            <person name="Mazhar S."/>
            <person name="Altermann E."/>
            <person name="Hill C."/>
            <person name="Mcauliffe O."/>
        </authorList>
    </citation>
    <scope>NUCLEOTIDE SEQUENCE [LARGE SCALE GENOMIC DNA]</scope>
    <source>
        <strain evidence="6 7">ATCC 51828</strain>
    </source>
</reference>
<dbReference type="OrthoDB" id="9764363at2"/>
<organism evidence="6 7">
    <name type="scientific">Macrococcus carouselicus</name>
    <dbReference type="NCBI Taxonomy" id="69969"/>
    <lineage>
        <taxon>Bacteria</taxon>
        <taxon>Bacillati</taxon>
        <taxon>Bacillota</taxon>
        <taxon>Bacilli</taxon>
        <taxon>Bacillales</taxon>
        <taxon>Staphylococcaceae</taxon>
        <taxon>Macrococcus</taxon>
    </lineage>
</organism>
<dbReference type="GO" id="GO:0008236">
    <property type="term" value="F:serine-type peptidase activity"/>
    <property type="evidence" value="ECO:0007669"/>
    <property type="project" value="UniProtKB-KW"/>
</dbReference>
<dbReference type="SUPFAM" id="SSF52096">
    <property type="entry name" value="ClpP/crotonase"/>
    <property type="match status" value="1"/>
</dbReference>
<dbReference type="AlphaFoldDB" id="A0A9Q8CPS9"/>
<feature type="domain" description="Peptidase S49" evidence="5">
    <location>
        <begin position="127"/>
        <end position="277"/>
    </location>
</feature>
<keyword evidence="4" id="KW-0720">Serine protease</keyword>
<evidence type="ECO:0000259" key="5">
    <source>
        <dbReference type="Pfam" id="PF01343"/>
    </source>
</evidence>
<dbReference type="Proteomes" id="UP000295280">
    <property type="component" value="Unassembled WGS sequence"/>
</dbReference>
<comment type="similarity">
    <text evidence="1">Belongs to the peptidase S49 family.</text>
</comment>
<dbReference type="RefSeq" id="WP_133417397.1">
    <property type="nucleotide sequence ID" value="NZ_SCWD01000001.1"/>
</dbReference>
<dbReference type="PANTHER" id="PTHR42987">
    <property type="entry name" value="PEPTIDASE S49"/>
    <property type="match status" value="1"/>
</dbReference>
<dbReference type="Gene3D" id="3.90.226.10">
    <property type="entry name" value="2-enoyl-CoA Hydratase, Chain A, domain 1"/>
    <property type="match status" value="2"/>
</dbReference>
<protein>
    <submittedName>
        <fullName evidence="6">Signal peptide peptidase SppA</fullName>
    </submittedName>
</protein>
<evidence type="ECO:0000256" key="3">
    <source>
        <dbReference type="ARBA" id="ARBA00022801"/>
    </source>
</evidence>
<dbReference type="Pfam" id="PF01343">
    <property type="entry name" value="Peptidase_S49"/>
    <property type="match status" value="1"/>
</dbReference>
<dbReference type="InterPro" id="IPR029045">
    <property type="entry name" value="ClpP/crotonase-like_dom_sf"/>
</dbReference>
<evidence type="ECO:0000313" key="6">
    <source>
        <dbReference type="EMBL" id="TDM04539.1"/>
    </source>
</evidence>
<proteinExistence type="inferred from homology"/>
<evidence type="ECO:0000313" key="7">
    <source>
        <dbReference type="Proteomes" id="UP000295280"/>
    </source>
</evidence>
<sequence>MSKRIIALLVAAALLILGVASSLFTSNVTESFTKELEGQMNMDRLSQNTIEGSDASNRIARVEVDGVIQDTGSPTMFAAETYNHERMMRELEEIKADQSIKGMLMVVNSPGGGVYESAEIHDKIEEIKKSGKKVYVDMKNVAASGGYYISAPADKIFASRETLTGSLGVIMQSMNYKELADKYGVKFNTIKSGAHKDIMSPTKEMDAEERRILQSLVDESYNAFVNVISEGRNMPEAKVRKLADGRVYSGLQAQKNGLVDELGLEEDALKALKKAIKAENAEVIEFAPADSIFSTNPFAAQSFVQKMMGNDDLTAIQELLAKRQGTTPMYLYGE</sequence>
<dbReference type="InterPro" id="IPR004635">
    <property type="entry name" value="Pept_S49_SppA"/>
</dbReference>